<evidence type="ECO:0000313" key="2">
    <source>
        <dbReference type="Proteomes" id="UP001143509"/>
    </source>
</evidence>
<organism evidence="1 2">
    <name type="scientific">Brevundimonas intermedia</name>
    <dbReference type="NCBI Taxonomy" id="74315"/>
    <lineage>
        <taxon>Bacteria</taxon>
        <taxon>Pseudomonadati</taxon>
        <taxon>Pseudomonadota</taxon>
        <taxon>Alphaproteobacteria</taxon>
        <taxon>Caulobacterales</taxon>
        <taxon>Caulobacteraceae</taxon>
        <taxon>Brevundimonas</taxon>
    </lineage>
</organism>
<evidence type="ECO:0008006" key="3">
    <source>
        <dbReference type="Google" id="ProtNLM"/>
    </source>
</evidence>
<accession>A0ABQ5T509</accession>
<reference evidence="1" key="2">
    <citation type="submission" date="2023-01" db="EMBL/GenBank/DDBJ databases">
        <authorList>
            <person name="Sun Q."/>
            <person name="Evtushenko L."/>
        </authorList>
    </citation>
    <scope>NUCLEOTIDE SEQUENCE</scope>
    <source>
        <strain evidence="1">VKM B-1499</strain>
    </source>
</reference>
<comment type="caution">
    <text evidence="1">The sequence shown here is derived from an EMBL/GenBank/DDBJ whole genome shotgun (WGS) entry which is preliminary data.</text>
</comment>
<gene>
    <name evidence="1" type="ORF">GCM10017620_06190</name>
</gene>
<reference evidence="1" key="1">
    <citation type="journal article" date="2014" name="Int. J. Syst. Evol. Microbiol.">
        <title>Complete genome of a new Firmicutes species belonging to the dominant human colonic microbiota ('Ruminococcus bicirculans') reveals two chromosomes and a selective capacity to utilize plant glucans.</title>
        <authorList>
            <consortium name="NISC Comparative Sequencing Program"/>
            <person name="Wegmann U."/>
            <person name="Louis P."/>
            <person name="Goesmann A."/>
            <person name="Henrissat B."/>
            <person name="Duncan S.H."/>
            <person name="Flint H.J."/>
        </authorList>
    </citation>
    <scope>NUCLEOTIDE SEQUENCE</scope>
    <source>
        <strain evidence="1">VKM B-1499</strain>
    </source>
</reference>
<dbReference type="InterPro" id="IPR022050">
    <property type="entry name" value="T_hemolysin"/>
</dbReference>
<proteinExistence type="predicted"/>
<keyword evidence="2" id="KW-1185">Reference proteome</keyword>
<dbReference type="Pfam" id="PF12261">
    <property type="entry name" value="T_hemolysin"/>
    <property type="match status" value="1"/>
</dbReference>
<protein>
    <recommendedName>
        <fullName evidence="3">Thermostable hemolysin</fullName>
    </recommendedName>
</protein>
<dbReference type="EMBL" id="BSFD01000002">
    <property type="protein sequence ID" value="GLK47646.1"/>
    <property type="molecule type" value="Genomic_DNA"/>
</dbReference>
<name>A0ABQ5T509_9CAUL</name>
<sequence length="248" mass="27111">MWEPPRGVVSGPQTLWSEARMFPLRSPQDADPARRRSRRTLSSRIIRFDDPCRQERRRVEQFIEAAYAKAYGGQIQAHFPTLMSVQDEAGVIYAAVGFRHAAEAPLYLEQYLDGPVEAVLGQAVGAVIARAQVVEIGSLASSGRGATVFLFAAMAHHLQTAGLRFAVATATDELRRIFYKAGLGALQLARADPERLADGGGSWGAYYQADPVVLAGSIDAATDPLDHFSETDPVGRAVRTRLHYEDRS</sequence>
<evidence type="ECO:0000313" key="1">
    <source>
        <dbReference type="EMBL" id="GLK47646.1"/>
    </source>
</evidence>
<dbReference type="Proteomes" id="UP001143509">
    <property type="component" value="Unassembled WGS sequence"/>
</dbReference>